<proteinExistence type="predicted"/>
<keyword evidence="4 6" id="KW-1133">Transmembrane helix</keyword>
<feature type="transmembrane region" description="Helical" evidence="6">
    <location>
        <begin position="182"/>
        <end position="204"/>
    </location>
</feature>
<dbReference type="Proteomes" id="UP001564626">
    <property type="component" value="Unassembled WGS sequence"/>
</dbReference>
<dbReference type="RefSeq" id="WP_345365916.1">
    <property type="nucleotide sequence ID" value="NZ_BAABII010000016.1"/>
</dbReference>
<feature type="transmembrane region" description="Helical" evidence="6">
    <location>
        <begin position="57"/>
        <end position="74"/>
    </location>
</feature>
<dbReference type="CDD" id="cd17319">
    <property type="entry name" value="MFS_ExuT_GudP_like"/>
    <property type="match status" value="1"/>
</dbReference>
<organism evidence="8 9">
    <name type="scientific">Saccharopolyspora cebuensis</name>
    <dbReference type="NCBI Taxonomy" id="418759"/>
    <lineage>
        <taxon>Bacteria</taxon>
        <taxon>Bacillati</taxon>
        <taxon>Actinomycetota</taxon>
        <taxon>Actinomycetes</taxon>
        <taxon>Pseudonocardiales</taxon>
        <taxon>Pseudonocardiaceae</taxon>
        <taxon>Saccharopolyspora</taxon>
    </lineage>
</organism>
<dbReference type="SUPFAM" id="SSF103473">
    <property type="entry name" value="MFS general substrate transporter"/>
    <property type="match status" value="1"/>
</dbReference>
<feature type="transmembrane region" description="Helical" evidence="6">
    <location>
        <begin position="318"/>
        <end position="336"/>
    </location>
</feature>
<comment type="subcellular location">
    <subcellularLocation>
        <location evidence="1">Cell membrane</location>
        <topology evidence="1">Multi-pass membrane protein</topology>
    </subcellularLocation>
</comment>
<keyword evidence="2" id="KW-0813">Transport</keyword>
<keyword evidence="9" id="KW-1185">Reference proteome</keyword>
<sequence>MSTSPGAATMRPPAELNKVILRKLMPLLVAAYVMSFLDRTNIGIAKERLEIDLGISATAYGIGAGLFFITYALFEVPSNLIMHRVGARFWITRIMISWGLISAGMAFVQGEWSFYVMRLLLGAAEAGLYPGVMFYLTRWFTRPDRAKANGLFLLGVSFANIVGAPLGGLLLGMDGIGGWHGWQWMFVLEGLPACLLAVLVWKLLPDRPTDARFLNRAEAEALERRIAEEDAAGEAASGTRSMRLVWRDRQILLVVGVYLAHQIAVYALSYFLPSIIGGYGELSSVQIGLLTALPWVFAAIGAAVVPRFASSGRASRKLISATMIGIAAGFALGAASGAVFGLIGFCLAAFCFFALQSVLFTFPASRLSGATLAGGIAFVNTIGLFGGFIGPYVMGAVEGATGESSGGLWFVVGVVLVGAVLSFFLRYGADKPGSTEE</sequence>
<feature type="domain" description="Major facilitator superfamily (MFS) profile" evidence="7">
    <location>
        <begin position="24"/>
        <end position="430"/>
    </location>
</feature>
<feature type="transmembrane region" description="Helical" evidence="6">
    <location>
        <begin position="251"/>
        <end position="272"/>
    </location>
</feature>
<dbReference type="EMBL" id="JBGEHV010000001">
    <property type="protein sequence ID" value="MEY8037816.1"/>
    <property type="molecule type" value="Genomic_DNA"/>
</dbReference>
<evidence type="ECO:0000256" key="2">
    <source>
        <dbReference type="ARBA" id="ARBA00022448"/>
    </source>
</evidence>
<protein>
    <submittedName>
        <fullName evidence="8">MFS transporter</fullName>
    </submittedName>
</protein>
<dbReference type="PANTHER" id="PTHR43791:SF30">
    <property type="entry name" value="INNER MEMBRANE TRANSPORT PROTEIN RHMT"/>
    <property type="match status" value="1"/>
</dbReference>
<name>A0ABV4C9N1_9PSEU</name>
<accession>A0ABV4C9N1</accession>
<gene>
    <name evidence="8" type="ORF">AB8O55_00245</name>
</gene>
<dbReference type="PROSITE" id="PS50850">
    <property type="entry name" value="MFS"/>
    <property type="match status" value="1"/>
</dbReference>
<dbReference type="Gene3D" id="1.20.1250.20">
    <property type="entry name" value="MFS general substrate transporter like domains"/>
    <property type="match status" value="2"/>
</dbReference>
<evidence type="ECO:0000256" key="4">
    <source>
        <dbReference type="ARBA" id="ARBA00022989"/>
    </source>
</evidence>
<feature type="transmembrane region" description="Helical" evidence="6">
    <location>
        <begin position="20"/>
        <end position="37"/>
    </location>
</feature>
<reference evidence="8 9" key="1">
    <citation type="submission" date="2024-08" db="EMBL/GenBank/DDBJ databases">
        <title>Genome mining of Saccharopolyspora cebuensis PGLac3 from Nigerian medicinal plant.</title>
        <authorList>
            <person name="Ezeobiora C.E."/>
            <person name="Igbokwe N.H."/>
            <person name="Amin D.H."/>
            <person name="Mendie U.E."/>
        </authorList>
    </citation>
    <scope>NUCLEOTIDE SEQUENCE [LARGE SCALE GENOMIC DNA]</scope>
    <source>
        <strain evidence="8 9">PGLac3</strain>
    </source>
</reference>
<evidence type="ECO:0000256" key="6">
    <source>
        <dbReference type="SAM" id="Phobius"/>
    </source>
</evidence>
<evidence type="ECO:0000313" key="9">
    <source>
        <dbReference type="Proteomes" id="UP001564626"/>
    </source>
</evidence>
<keyword evidence="3 6" id="KW-0812">Transmembrane</keyword>
<feature type="transmembrane region" description="Helical" evidence="6">
    <location>
        <begin position="284"/>
        <end position="306"/>
    </location>
</feature>
<keyword evidence="5 6" id="KW-0472">Membrane</keyword>
<feature type="transmembrane region" description="Helical" evidence="6">
    <location>
        <begin position="342"/>
        <end position="362"/>
    </location>
</feature>
<feature type="transmembrane region" description="Helical" evidence="6">
    <location>
        <begin position="369"/>
        <end position="394"/>
    </location>
</feature>
<dbReference type="PANTHER" id="PTHR43791">
    <property type="entry name" value="PERMEASE-RELATED"/>
    <property type="match status" value="1"/>
</dbReference>
<evidence type="ECO:0000313" key="8">
    <source>
        <dbReference type="EMBL" id="MEY8037816.1"/>
    </source>
</evidence>
<dbReference type="Pfam" id="PF07690">
    <property type="entry name" value="MFS_1"/>
    <property type="match status" value="1"/>
</dbReference>
<feature type="transmembrane region" description="Helical" evidence="6">
    <location>
        <begin position="406"/>
        <end position="425"/>
    </location>
</feature>
<evidence type="ECO:0000259" key="7">
    <source>
        <dbReference type="PROSITE" id="PS50850"/>
    </source>
</evidence>
<dbReference type="InterPro" id="IPR036259">
    <property type="entry name" value="MFS_trans_sf"/>
</dbReference>
<feature type="transmembrane region" description="Helical" evidence="6">
    <location>
        <begin position="114"/>
        <end position="136"/>
    </location>
</feature>
<dbReference type="InterPro" id="IPR011701">
    <property type="entry name" value="MFS"/>
</dbReference>
<comment type="caution">
    <text evidence="8">The sequence shown here is derived from an EMBL/GenBank/DDBJ whole genome shotgun (WGS) entry which is preliminary data.</text>
</comment>
<dbReference type="InterPro" id="IPR020846">
    <property type="entry name" value="MFS_dom"/>
</dbReference>
<evidence type="ECO:0000256" key="3">
    <source>
        <dbReference type="ARBA" id="ARBA00022692"/>
    </source>
</evidence>
<feature type="transmembrane region" description="Helical" evidence="6">
    <location>
        <begin position="86"/>
        <end position="108"/>
    </location>
</feature>
<evidence type="ECO:0000256" key="5">
    <source>
        <dbReference type="ARBA" id="ARBA00023136"/>
    </source>
</evidence>
<feature type="transmembrane region" description="Helical" evidence="6">
    <location>
        <begin position="148"/>
        <end position="170"/>
    </location>
</feature>
<evidence type="ECO:0000256" key="1">
    <source>
        <dbReference type="ARBA" id="ARBA00004651"/>
    </source>
</evidence>